<reference evidence="1 2" key="1">
    <citation type="journal article" date="2024" name="Science">
        <title>Giant polyketide synthase enzymes in the biosynthesis of giant marine polyether toxins.</title>
        <authorList>
            <person name="Fallon T.R."/>
            <person name="Shende V.V."/>
            <person name="Wierzbicki I.H."/>
            <person name="Pendleton A.L."/>
            <person name="Watervoot N.F."/>
            <person name="Auber R.P."/>
            <person name="Gonzalez D.J."/>
            <person name="Wisecaver J.H."/>
            <person name="Moore B.S."/>
        </authorList>
    </citation>
    <scope>NUCLEOTIDE SEQUENCE [LARGE SCALE GENOMIC DNA]</scope>
    <source>
        <strain evidence="1 2">12B1</strain>
    </source>
</reference>
<protein>
    <submittedName>
        <fullName evidence="1">Uncharacterized protein</fullName>
    </submittedName>
</protein>
<accession>A0AB34J1P0</accession>
<gene>
    <name evidence="1" type="ORF">AB1Y20_006747</name>
</gene>
<name>A0AB34J1P0_PRYPA</name>
<organism evidence="1 2">
    <name type="scientific">Prymnesium parvum</name>
    <name type="common">Toxic golden alga</name>
    <dbReference type="NCBI Taxonomy" id="97485"/>
    <lineage>
        <taxon>Eukaryota</taxon>
        <taxon>Haptista</taxon>
        <taxon>Haptophyta</taxon>
        <taxon>Prymnesiophyceae</taxon>
        <taxon>Prymnesiales</taxon>
        <taxon>Prymnesiaceae</taxon>
        <taxon>Prymnesium</taxon>
    </lineage>
</organism>
<comment type="caution">
    <text evidence="1">The sequence shown here is derived from an EMBL/GenBank/DDBJ whole genome shotgun (WGS) entry which is preliminary data.</text>
</comment>
<sequence>MEHAASKWGAVRRPDLAMAKLDLLPHRAEGTGNFTMGWKRARTRKEINKKGDQEKGSQAFIMSWARVSLHGLSTHEASLLGLWNHEVSVHGLRNHQTSLPGS</sequence>
<keyword evidence="2" id="KW-1185">Reference proteome</keyword>
<evidence type="ECO:0000313" key="2">
    <source>
        <dbReference type="Proteomes" id="UP001515480"/>
    </source>
</evidence>
<proteinExistence type="predicted"/>
<dbReference type="AlphaFoldDB" id="A0AB34J1P0"/>
<evidence type="ECO:0000313" key="1">
    <source>
        <dbReference type="EMBL" id="KAL1510440.1"/>
    </source>
</evidence>
<dbReference type="Proteomes" id="UP001515480">
    <property type="component" value="Unassembled WGS sequence"/>
</dbReference>
<dbReference type="EMBL" id="JBGBPQ010000015">
    <property type="protein sequence ID" value="KAL1510440.1"/>
    <property type="molecule type" value="Genomic_DNA"/>
</dbReference>